<dbReference type="Pfam" id="PF04411">
    <property type="entry name" value="PDDEXK_7"/>
    <property type="match status" value="1"/>
</dbReference>
<evidence type="ECO:0000313" key="4">
    <source>
        <dbReference type="Proteomes" id="UP001267426"/>
    </source>
</evidence>
<evidence type="ECO:0000259" key="2">
    <source>
        <dbReference type="Pfam" id="PF09823"/>
    </source>
</evidence>
<dbReference type="InterPro" id="IPR018633">
    <property type="entry name" value="DUF2357"/>
</dbReference>
<evidence type="ECO:0000256" key="1">
    <source>
        <dbReference type="SAM" id="MobiDB-lite"/>
    </source>
</evidence>
<accession>A0ABU3BU75</accession>
<proteinExistence type="predicted"/>
<feature type="domain" description="DUF2357" evidence="2">
    <location>
        <begin position="104"/>
        <end position="331"/>
    </location>
</feature>
<comment type="caution">
    <text evidence="3">The sequence shown here is derived from an EMBL/GenBank/DDBJ whole genome shotgun (WGS) entry which is preliminary data.</text>
</comment>
<evidence type="ECO:0000313" key="3">
    <source>
        <dbReference type="EMBL" id="MDT0632844.1"/>
    </source>
</evidence>
<name>A0ABU3BU75_9BACT</name>
<keyword evidence="4" id="KW-1185">Reference proteome</keyword>
<dbReference type="Proteomes" id="UP001267426">
    <property type="component" value="Unassembled WGS sequence"/>
</dbReference>
<feature type="region of interest" description="Disordered" evidence="1">
    <location>
        <begin position="218"/>
        <end position="244"/>
    </location>
</feature>
<gene>
    <name evidence="3" type="ORF">RM540_13880</name>
</gene>
<dbReference type="EMBL" id="JAVRHT010000040">
    <property type="protein sequence ID" value="MDT0632844.1"/>
    <property type="molecule type" value="Genomic_DNA"/>
</dbReference>
<protein>
    <submittedName>
        <fullName evidence="3">DUF2357 domain-containing protein</fullName>
    </submittedName>
</protein>
<reference evidence="3 4" key="1">
    <citation type="submission" date="2023-09" db="EMBL/GenBank/DDBJ databases">
        <authorList>
            <person name="Rey-Velasco X."/>
        </authorList>
    </citation>
    <scope>NUCLEOTIDE SEQUENCE [LARGE SCALE GENOMIC DNA]</scope>
    <source>
        <strain evidence="3 4">F394</strain>
    </source>
</reference>
<dbReference type="RefSeq" id="WP_311665141.1">
    <property type="nucleotide sequence ID" value="NZ_JAVRHT010000040.1"/>
</dbReference>
<dbReference type="Pfam" id="PF09823">
    <property type="entry name" value="DUF2357"/>
    <property type="match status" value="1"/>
</dbReference>
<organism evidence="3 4">
    <name type="scientific">Rubrivirga litoralis</name>
    <dbReference type="NCBI Taxonomy" id="3075598"/>
    <lineage>
        <taxon>Bacteria</taxon>
        <taxon>Pseudomonadati</taxon>
        <taxon>Rhodothermota</taxon>
        <taxon>Rhodothermia</taxon>
        <taxon>Rhodothermales</taxon>
        <taxon>Rubricoccaceae</taxon>
        <taxon>Rubrivirga</taxon>
    </lineage>
</organism>
<dbReference type="InterPro" id="IPR007505">
    <property type="entry name" value="PDDEXK_7"/>
</dbReference>
<sequence length="553" mass="58193">MQTLFTIETAALRLTWSGPPRPARGSASDAGRPAPLVARALGAGLRLDAGGAAASDERDVVLEEETSYAVLVQSLSGEPVSLEHRDPVVVGGLVAADGGRVVHGRVRFGSQAGRARFVVRAGGRPEVELEVTVAPTKLPLSDVEAMRADVEAAAAGLSVASLRPATLAGGAREGRPAPPVWLAALAASVGALEDAVAEIDRRPALETVRPARAVRADRLRRASPETRSAARRGGMAGVLPGRPARLTDDTAAHRWIGAALDRLVSRLGALAADEVRRRPTARRESVRREIAGLEARLRRVRARPVLGGAGRAPAVPPLVLRRRPAYAAAYDALRAAERGLDLQSGGLDVATQDLAVLYETWAALVVVRTAAAVLGLSAPPRLAVDVEGADVRLRPDQAVGLAGGAAAVEVRYQPRFPAPPALLVQRPDLWLTVRQAGRNPADRNRAGRPTRRVVLDAKYRRDDAAGYRRRHGAAGPPEDALGTLHRYRDAIVGPGGEAGVVDLAAALFPGDDDPAFRTSRLWTSLDALGVGAVPLRPGHEGALRALLTRLIEP</sequence>